<evidence type="ECO:0000313" key="2">
    <source>
        <dbReference type="Proteomes" id="UP000199315"/>
    </source>
</evidence>
<gene>
    <name evidence="1" type="ORF">SAMN05421730_102324</name>
</gene>
<dbReference type="Proteomes" id="UP000199315">
    <property type="component" value="Unassembled WGS sequence"/>
</dbReference>
<dbReference type="EMBL" id="FMKA01000023">
    <property type="protein sequence ID" value="SCP98609.1"/>
    <property type="molecule type" value="Genomic_DNA"/>
</dbReference>
<proteinExistence type="predicted"/>
<dbReference type="AlphaFoldDB" id="A0A1D3TWK1"/>
<sequence length="69" mass="8361">MNNELKTIDFYCKKCKRTFRAYHIITENDNTPVMPNFAMKCHHCNRVVMLKNYSEGRIKAHMDQEKFYL</sequence>
<accession>A0A1D3TWK1</accession>
<reference evidence="1 2" key="1">
    <citation type="submission" date="2016-09" db="EMBL/GenBank/DDBJ databases">
        <authorList>
            <person name="Capua I."/>
            <person name="De Benedictis P."/>
            <person name="Joannis T."/>
            <person name="Lombin L.H."/>
            <person name="Cattoli G."/>
        </authorList>
    </citation>
    <scope>NUCLEOTIDE SEQUENCE [LARGE SCALE GENOMIC DNA]</scope>
    <source>
        <strain evidence="1 2">GluBS11</strain>
    </source>
</reference>
<organism evidence="1 2">
    <name type="scientific">Anaerobium acetethylicum</name>
    <dbReference type="NCBI Taxonomy" id="1619234"/>
    <lineage>
        <taxon>Bacteria</taxon>
        <taxon>Bacillati</taxon>
        <taxon>Bacillota</taxon>
        <taxon>Clostridia</taxon>
        <taxon>Lachnospirales</taxon>
        <taxon>Lachnospiraceae</taxon>
        <taxon>Anaerobium</taxon>
    </lineage>
</organism>
<protein>
    <submittedName>
        <fullName evidence="1">Uncharacterized protein</fullName>
    </submittedName>
</protein>
<dbReference type="STRING" id="1619234.SAMN05421730_102324"/>
<evidence type="ECO:0000313" key="1">
    <source>
        <dbReference type="EMBL" id="SCP98609.1"/>
    </source>
</evidence>
<keyword evidence="2" id="KW-1185">Reference proteome</keyword>
<name>A0A1D3TWK1_9FIRM</name>